<evidence type="ECO:0000313" key="2">
    <source>
        <dbReference type="Proteomes" id="UP000440965"/>
    </source>
</evidence>
<dbReference type="EMBL" id="WEIK01000022">
    <property type="protein sequence ID" value="MVF51769.1"/>
    <property type="molecule type" value="Genomic_DNA"/>
</dbReference>
<sequence length="230" mass="25940">MTPPDHPDWRFAIVKFSDDMEKIQCESICQITMRLDDYKVVEDSFTMVNGEFIRPLYPNALVKAMNIAETMYIEIPTASGRAYQYRLDLKEFDVKVDMKPQVSMGGVTIGDDQSSIPSNFEKMKNPDCFSANNVALTQGGVVAPSATTCVTKGKISSISFYDIPEKDRAKVNGYFLKQFGSVDKSSAKYHMLSWPLEKSLGHFHTVDGTSILGRYMIYDSSNRYLTKQTN</sequence>
<dbReference type="AlphaFoldDB" id="A0A7W2K768"/>
<gene>
    <name evidence="1" type="ORF">F9Z43_21140</name>
</gene>
<dbReference type="RefSeq" id="WP_156867839.1">
    <property type="nucleotide sequence ID" value="NZ_JACGCV010000014.1"/>
</dbReference>
<organism evidence="1 2">
    <name type="scientific">Pseudomonas monteilii</name>
    <dbReference type="NCBI Taxonomy" id="76759"/>
    <lineage>
        <taxon>Bacteria</taxon>
        <taxon>Pseudomonadati</taxon>
        <taxon>Pseudomonadota</taxon>
        <taxon>Gammaproteobacteria</taxon>
        <taxon>Pseudomonadales</taxon>
        <taxon>Pseudomonadaceae</taxon>
        <taxon>Pseudomonas</taxon>
    </lineage>
</organism>
<accession>A0A7W2K768</accession>
<name>A0A7W2K768_9PSED</name>
<proteinExistence type="predicted"/>
<protein>
    <submittedName>
        <fullName evidence="1">Uncharacterized protein</fullName>
    </submittedName>
</protein>
<dbReference type="Proteomes" id="UP000440965">
    <property type="component" value="Unassembled WGS sequence"/>
</dbReference>
<comment type="caution">
    <text evidence="1">The sequence shown here is derived from an EMBL/GenBank/DDBJ whole genome shotgun (WGS) entry which is preliminary data.</text>
</comment>
<evidence type="ECO:0000313" key="1">
    <source>
        <dbReference type="EMBL" id="MVF51769.1"/>
    </source>
</evidence>
<reference evidence="1 2" key="1">
    <citation type="submission" date="2019-10" db="EMBL/GenBank/DDBJ databases">
        <title>XDR Pseudomonas monteilii producing IMP-16 from LCR.</title>
        <authorList>
            <person name="Ballaben A."/>
            <person name="Doi Y."/>
        </authorList>
    </citation>
    <scope>NUCLEOTIDE SEQUENCE [LARGE SCALE GENOMIC DNA]</scope>
    <source>
        <strain evidence="1 2">597/14</strain>
    </source>
</reference>